<keyword evidence="8" id="KW-0966">Cell projection</keyword>
<dbReference type="InterPro" id="IPR027417">
    <property type="entry name" value="P-loop_NTPase"/>
</dbReference>
<dbReference type="Gene3D" id="3.10.490.20">
    <property type="match status" value="1"/>
</dbReference>
<dbReference type="InterPro" id="IPR026983">
    <property type="entry name" value="DHC"/>
</dbReference>
<dbReference type="GO" id="GO:0007018">
    <property type="term" value="P:microtubule-based movement"/>
    <property type="evidence" value="ECO:0007669"/>
    <property type="project" value="InterPro"/>
</dbReference>
<organism evidence="12 13">
    <name type="scientific">Chrysophaeum taylorii</name>
    <dbReference type="NCBI Taxonomy" id="2483200"/>
    <lineage>
        <taxon>Eukaryota</taxon>
        <taxon>Sar</taxon>
        <taxon>Stramenopiles</taxon>
        <taxon>Ochrophyta</taxon>
        <taxon>Pelagophyceae</taxon>
        <taxon>Pelagomonadales</taxon>
        <taxon>Pelagomonadaceae</taxon>
        <taxon>Chrysophaeum</taxon>
    </lineage>
</organism>
<dbReference type="InterPro" id="IPR043160">
    <property type="entry name" value="Dynein_C_barrel"/>
</dbReference>
<dbReference type="GO" id="GO:0008569">
    <property type="term" value="F:minus-end-directed microtubule motor activity"/>
    <property type="evidence" value="ECO:0007669"/>
    <property type="project" value="InterPro"/>
</dbReference>
<dbReference type="GO" id="GO:0051959">
    <property type="term" value="F:dynein light intermediate chain binding"/>
    <property type="evidence" value="ECO:0007669"/>
    <property type="project" value="InterPro"/>
</dbReference>
<sequence length="549" mass="62434">MPTLERLCEELSPDRIQSDFRLWLTSEPSKHFPAYILQNGVKMTMEPPKGMRANLIGSYTSMIDTAFLEGSTRPREFRKLLFGLCFFHALVRERRKFGPLGWNIKYVFSGSDLRISMDQLRIFCADLDDEDIPYAALRYLTGECNYGGRVTDDKDRRCLANMLTDFYSEVIQNEDYRFSPSGVYYAPRDGSLESYMDYIQTLPYTEGPELFGLHDNANISCALDETNLLLSTVLSLQPRSTGGAGASWDETLAEVSGDIESRLPPQFDLERAIIDFPVRYEESMNTVLTQELLRFNKLTSLIKRRLKEVQRAIKGIVVMSGDLEAMGNSMVQGQVPTIWSKAAYPSRKPLGSWVADLLQRLDFLRSWNDAKAAPAVFWISGFYFTQAFITGTLQNFARKYQIPIDTVAFDYAILTPGQEKAAYAHKPQDGSICRGLFLEGARWNIEDHVLTESRPRELHTTVPLFHLLPKSKPDIEPVIGRPELYTGEIAGTAHVYMCPVYKESTRQGTLSTTGHSTNFVMFIRMPMAKHHDQKHWIKRGVAMLTQLDV</sequence>
<keyword evidence="7" id="KW-0206">Cytoskeleton</keyword>
<feature type="domain" description="Dynein heavy chain region D6 P-loop" evidence="9">
    <location>
        <begin position="1"/>
        <end position="44"/>
    </location>
</feature>
<comment type="caution">
    <text evidence="12">The sequence shown here is derived from an EMBL/GenBank/DDBJ whole genome shotgun (WGS) entry which is preliminary data.</text>
</comment>
<gene>
    <name evidence="12" type="ORF">CTAYLR_000064</name>
</gene>
<evidence type="ECO:0000259" key="10">
    <source>
        <dbReference type="Pfam" id="PF18198"/>
    </source>
</evidence>
<dbReference type="GO" id="GO:0045505">
    <property type="term" value="F:dynein intermediate chain binding"/>
    <property type="evidence" value="ECO:0007669"/>
    <property type="project" value="InterPro"/>
</dbReference>
<dbReference type="InterPro" id="IPR004273">
    <property type="entry name" value="Dynein_heavy_D6_P-loop"/>
</dbReference>
<dbReference type="Proteomes" id="UP001230188">
    <property type="component" value="Unassembled WGS sequence"/>
</dbReference>
<dbReference type="EMBL" id="JAQMWT010000314">
    <property type="protein sequence ID" value="KAJ8605524.1"/>
    <property type="molecule type" value="Genomic_DNA"/>
</dbReference>
<reference evidence="12" key="1">
    <citation type="submission" date="2023-01" db="EMBL/GenBank/DDBJ databases">
        <title>Metagenome sequencing of chrysophaentin producing Chrysophaeum taylorii.</title>
        <authorList>
            <person name="Davison J."/>
            <person name="Bewley C."/>
        </authorList>
    </citation>
    <scope>NUCLEOTIDE SEQUENCE</scope>
    <source>
        <strain evidence="12">NIES-1699</strain>
    </source>
</reference>
<keyword evidence="6" id="KW-0969">Cilium</keyword>
<dbReference type="FunFam" id="1.10.8.720:FF:000001">
    <property type="entry name" value="dynein heavy chain 7, axonemal"/>
    <property type="match status" value="1"/>
</dbReference>
<dbReference type="Gene3D" id="1.20.1270.280">
    <property type="match status" value="1"/>
</dbReference>
<keyword evidence="13" id="KW-1185">Reference proteome</keyword>
<dbReference type="InterPro" id="IPR041228">
    <property type="entry name" value="Dynein_C"/>
</dbReference>
<name>A0AAD7UIQ9_9STRA</name>
<evidence type="ECO:0000313" key="13">
    <source>
        <dbReference type="Proteomes" id="UP001230188"/>
    </source>
</evidence>
<evidence type="ECO:0008006" key="14">
    <source>
        <dbReference type="Google" id="ProtNLM"/>
    </source>
</evidence>
<dbReference type="GO" id="GO:0005929">
    <property type="term" value="C:cilium"/>
    <property type="evidence" value="ECO:0007669"/>
    <property type="project" value="UniProtKB-SubCell"/>
</dbReference>
<evidence type="ECO:0000256" key="8">
    <source>
        <dbReference type="ARBA" id="ARBA00023273"/>
    </source>
</evidence>
<dbReference type="FunFam" id="3.10.490.20:FF:000005">
    <property type="entry name" value="Dynein axonemal heavy chain 6"/>
    <property type="match status" value="1"/>
</dbReference>
<dbReference type="Gene3D" id="1.10.8.720">
    <property type="entry name" value="Region D6 of dynein motor"/>
    <property type="match status" value="1"/>
</dbReference>
<evidence type="ECO:0000256" key="3">
    <source>
        <dbReference type="ARBA" id="ARBA00022490"/>
    </source>
</evidence>
<feature type="domain" description="Dynein heavy chain AAA lid" evidence="10">
    <location>
        <begin position="77"/>
        <end position="217"/>
    </location>
</feature>
<keyword evidence="5" id="KW-0175">Coiled coil</keyword>
<evidence type="ECO:0000259" key="9">
    <source>
        <dbReference type="Pfam" id="PF03028"/>
    </source>
</evidence>
<dbReference type="PANTHER" id="PTHR22878:SF70">
    <property type="entry name" value="DYNEIN HEAVY CHAIN 2, AXONEMAL"/>
    <property type="match status" value="1"/>
</dbReference>
<dbReference type="Pfam" id="PF18198">
    <property type="entry name" value="AAA_lid_11"/>
    <property type="match status" value="1"/>
</dbReference>
<dbReference type="Gene3D" id="3.40.50.300">
    <property type="entry name" value="P-loop containing nucleotide triphosphate hydrolases"/>
    <property type="match status" value="1"/>
</dbReference>
<proteinExistence type="predicted"/>
<accession>A0AAD7UIQ9</accession>
<dbReference type="GO" id="GO:0000166">
    <property type="term" value="F:nucleotide binding"/>
    <property type="evidence" value="ECO:0007669"/>
    <property type="project" value="UniProtKB-KW"/>
</dbReference>
<evidence type="ECO:0000256" key="1">
    <source>
        <dbReference type="ARBA" id="ARBA00004138"/>
    </source>
</evidence>
<keyword evidence="3" id="KW-0963">Cytoplasm</keyword>
<evidence type="ECO:0000256" key="7">
    <source>
        <dbReference type="ARBA" id="ARBA00023212"/>
    </source>
</evidence>
<protein>
    <recommendedName>
        <fullName evidence="14">Dynein heavy chain</fullName>
    </recommendedName>
</protein>
<feature type="domain" description="Dynein heavy chain C-terminal" evidence="11">
    <location>
        <begin position="224"/>
        <end position="545"/>
    </location>
</feature>
<evidence type="ECO:0000313" key="12">
    <source>
        <dbReference type="EMBL" id="KAJ8605524.1"/>
    </source>
</evidence>
<comment type="subcellular location">
    <subcellularLocation>
        <location evidence="1">Cell projection</location>
        <location evidence="1">Cilium</location>
    </subcellularLocation>
    <subcellularLocation>
        <location evidence="2">Cytoplasm</location>
        <location evidence="2">Cytoskeleton</location>
    </subcellularLocation>
</comment>
<evidence type="ECO:0000256" key="2">
    <source>
        <dbReference type="ARBA" id="ARBA00004245"/>
    </source>
</evidence>
<dbReference type="Pfam" id="PF18199">
    <property type="entry name" value="Dynein_C"/>
    <property type="match status" value="1"/>
</dbReference>
<evidence type="ECO:0000256" key="6">
    <source>
        <dbReference type="ARBA" id="ARBA00023069"/>
    </source>
</evidence>
<dbReference type="Pfam" id="PF03028">
    <property type="entry name" value="Dynein_heavy"/>
    <property type="match status" value="1"/>
</dbReference>
<evidence type="ECO:0000259" key="11">
    <source>
        <dbReference type="Pfam" id="PF18199"/>
    </source>
</evidence>
<dbReference type="PANTHER" id="PTHR22878">
    <property type="entry name" value="DYNEIN HEAVY CHAIN 6, AXONEMAL-LIKE-RELATED"/>
    <property type="match status" value="1"/>
</dbReference>
<dbReference type="FunFam" id="1.20.1270.280:FF:000001">
    <property type="entry name" value="dynein heavy chain 7, axonemal"/>
    <property type="match status" value="1"/>
</dbReference>
<dbReference type="AlphaFoldDB" id="A0AAD7UIQ9"/>
<dbReference type="InterPro" id="IPR041658">
    <property type="entry name" value="AAA_lid_11"/>
</dbReference>
<dbReference type="GO" id="GO:0030286">
    <property type="term" value="C:dynein complex"/>
    <property type="evidence" value="ECO:0007669"/>
    <property type="project" value="InterPro"/>
</dbReference>
<evidence type="ECO:0000256" key="4">
    <source>
        <dbReference type="ARBA" id="ARBA00022741"/>
    </source>
</evidence>
<keyword evidence="4" id="KW-0547">Nucleotide-binding</keyword>
<evidence type="ECO:0000256" key="5">
    <source>
        <dbReference type="ARBA" id="ARBA00023054"/>
    </source>
</evidence>
<dbReference type="InterPro" id="IPR042219">
    <property type="entry name" value="AAA_lid_11_sf"/>
</dbReference>